<dbReference type="Pfam" id="PF23286">
    <property type="entry name" value="LRR_13"/>
    <property type="match status" value="1"/>
</dbReference>
<sequence length="1020" mass="116552">MTKALFLTRCDVRCFSVRVDFLTNSHRSTRIQTKLRFYLPMSSSSSSSSSEAKWPFDVFLSFRGEDVRHGFVDDLHKCLLHRGINAYIDSEDLRPGDQISPALTKAIEESRIAVLVFSKNYASSRWCLDELVKVMECKRLKGQLVLPVFYGVEPREVRGQRESFGKALARHEEKLGKDSERKKLLSQILWKGDLAVFSVDGGANLIPDRLRCRKILLVLDDVDHGKQLNALARECEWFGKGSRIIVTTRDKHVLTSHQIDQVYEVRPLDQDEAFELLSSYAFPGNQTEDISKHHIDNILGYANGLPLAIVVLGPFLHGRSREEWESTLETLAESPNKDINSVLKISFDALDNNQKDIFLDIACFFKGRRRDYVTRVLDGCGLKTLIGIQTLIERSLVTIDHMEMVQMHDLIQLMGQDTVKQENPNDPGGRSRLWCYDDVNEVLSAAMGTNAVKGIVLQLPSQGELRICRGAFTCMRRLKLLILSNARISGGPVCLPDDLRWLEWHKCHSATLEFMLVQKKLVCFDVSGSQIKKFRGYLKDFRMLKDINFSRCNFLTRVPDISWAPNLERLDFNSCECLVEVDQSVGYLDKLEFLSLEKCSKLSIFPSILKTKSLRELYLSDCSKLEKFSDILVKIEHLEELYLKGTAIKELPASIDNLVSVRRIHLWNCKSLIRLPSSIYKLQNLSDLYLSDCSNFIMFPKNLEDPTDLDGGFGFPNLDRLDLDGCNLSGLDFLEGSSNFPRLRYLNLRGNKFTHMPRCCRKYDNLEDLYLDNCEQLQEIPQLPSNIGIIRANNCRSLQKLPDFSSLSNFSEVKFSSCCGLSRKGFDLPGVSILEYLRKTKKSTVKILLIGGEMPGWIHHCEEGSISFKVPKNLYDKFLGLALCVVVGLEEGKVLDVVSCDVQIFVNGNGTNAHFTSFFSLESDHVWLEYHLRRNLWEVEKHLQNDWSDFQVYLRVSNGSMKKCGFRLICQQQEDDLRVEPQCPHPIEKNWMVKERDSGEDNSIDTKEEDSPIETYGEES</sequence>
<feature type="region of interest" description="Disordered" evidence="8">
    <location>
        <begin position="991"/>
        <end position="1020"/>
    </location>
</feature>
<dbReference type="SUPFAM" id="SSF46785">
    <property type="entry name" value="Winged helix' DNA-binding domain"/>
    <property type="match status" value="1"/>
</dbReference>
<dbReference type="Gene3D" id="3.80.10.10">
    <property type="entry name" value="Ribonuclease Inhibitor"/>
    <property type="match status" value="2"/>
</dbReference>
<dbReference type="Gene3D" id="3.40.50.10140">
    <property type="entry name" value="Toll/interleukin-1 receptor homology (TIR) domain"/>
    <property type="match status" value="1"/>
</dbReference>
<dbReference type="EC" id="3.2.2.6" evidence="1"/>
<dbReference type="Gramene" id="KCW59229">
    <property type="protein sequence ID" value="KCW59229"/>
    <property type="gene ID" value="EUGRSUZ_H01894"/>
</dbReference>
<feature type="domain" description="TIR" evidence="9">
    <location>
        <begin position="54"/>
        <end position="188"/>
    </location>
</feature>
<dbReference type="SUPFAM" id="SSF52200">
    <property type="entry name" value="Toll/Interleukin receptor TIR domain"/>
    <property type="match status" value="1"/>
</dbReference>
<dbReference type="InterPro" id="IPR058546">
    <property type="entry name" value="RPS4B/Roq1-like_LRR"/>
</dbReference>
<dbReference type="SUPFAM" id="SSF52058">
    <property type="entry name" value="L domain-like"/>
    <property type="match status" value="1"/>
</dbReference>
<dbReference type="Gene3D" id="1.10.8.430">
    <property type="entry name" value="Helical domain of apoptotic protease-activating factors"/>
    <property type="match status" value="1"/>
</dbReference>
<evidence type="ECO:0000256" key="2">
    <source>
        <dbReference type="ARBA" id="ARBA00022614"/>
    </source>
</evidence>
<dbReference type="PANTHER" id="PTHR11017:SF570">
    <property type="entry name" value="DISEASE RESISTANCE PROTEIN (TIR-NBS CLASS)-RELATED"/>
    <property type="match status" value="1"/>
</dbReference>
<keyword evidence="6" id="KW-0520">NAD</keyword>
<dbReference type="InterPro" id="IPR032675">
    <property type="entry name" value="LRR_dom_sf"/>
</dbReference>
<reference evidence="10" key="1">
    <citation type="submission" date="2013-07" db="EMBL/GenBank/DDBJ databases">
        <title>The genome of Eucalyptus grandis.</title>
        <authorList>
            <person name="Schmutz J."/>
            <person name="Hayes R."/>
            <person name="Myburg A."/>
            <person name="Tuskan G."/>
            <person name="Grattapaglia D."/>
            <person name="Rokhsar D.S."/>
        </authorList>
    </citation>
    <scope>NUCLEOTIDE SEQUENCE</scope>
    <source>
        <tissue evidence="10">Leaf extractions</tissue>
    </source>
</reference>
<evidence type="ECO:0000313" key="10">
    <source>
        <dbReference type="EMBL" id="KCW59229.1"/>
    </source>
</evidence>
<keyword evidence="3" id="KW-0677">Repeat</keyword>
<dbReference type="GO" id="GO:0006952">
    <property type="term" value="P:defense response"/>
    <property type="evidence" value="ECO:0007669"/>
    <property type="project" value="UniProtKB-KW"/>
</dbReference>
<dbReference type="SUPFAM" id="SSF52540">
    <property type="entry name" value="P-loop containing nucleoside triphosphate hydrolases"/>
    <property type="match status" value="1"/>
</dbReference>
<evidence type="ECO:0000256" key="8">
    <source>
        <dbReference type="SAM" id="MobiDB-lite"/>
    </source>
</evidence>
<organism evidence="10">
    <name type="scientific">Eucalyptus grandis</name>
    <name type="common">Flooded gum</name>
    <dbReference type="NCBI Taxonomy" id="71139"/>
    <lineage>
        <taxon>Eukaryota</taxon>
        <taxon>Viridiplantae</taxon>
        <taxon>Streptophyta</taxon>
        <taxon>Embryophyta</taxon>
        <taxon>Tracheophyta</taxon>
        <taxon>Spermatophyta</taxon>
        <taxon>Magnoliopsida</taxon>
        <taxon>eudicotyledons</taxon>
        <taxon>Gunneridae</taxon>
        <taxon>Pentapetalae</taxon>
        <taxon>rosids</taxon>
        <taxon>malvids</taxon>
        <taxon>Myrtales</taxon>
        <taxon>Myrtaceae</taxon>
        <taxon>Myrtoideae</taxon>
        <taxon>Eucalypteae</taxon>
        <taxon>Eucalyptus</taxon>
    </lineage>
</organism>
<dbReference type="GO" id="GO:0061809">
    <property type="term" value="F:NAD+ nucleosidase activity, cyclic ADP-ribose generating"/>
    <property type="evidence" value="ECO:0007669"/>
    <property type="project" value="UniProtKB-EC"/>
</dbReference>
<evidence type="ECO:0000259" key="9">
    <source>
        <dbReference type="PROSITE" id="PS50104"/>
    </source>
</evidence>
<evidence type="ECO:0000256" key="6">
    <source>
        <dbReference type="ARBA" id="ARBA00023027"/>
    </source>
</evidence>
<keyword evidence="2" id="KW-0433">Leucine-rich repeat</keyword>
<accession>A0A059AZN4</accession>
<dbReference type="GO" id="GO:0043531">
    <property type="term" value="F:ADP binding"/>
    <property type="evidence" value="ECO:0007669"/>
    <property type="project" value="InterPro"/>
</dbReference>
<dbReference type="Pfam" id="PF23282">
    <property type="entry name" value="WHD_ROQ1"/>
    <property type="match status" value="1"/>
</dbReference>
<dbReference type="InterPro" id="IPR000157">
    <property type="entry name" value="TIR_dom"/>
</dbReference>
<evidence type="ECO:0000256" key="3">
    <source>
        <dbReference type="ARBA" id="ARBA00022737"/>
    </source>
</evidence>
<dbReference type="InterPro" id="IPR042197">
    <property type="entry name" value="Apaf_helical"/>
</dbReference>
<dbReference type="InterPro" id="IPR027417">
    <property type="entry name" value="P-loop_NTPase"/>
</dbReference>
<dbReference type="GO" id="GO:0007165">
    <property type="term" value="P:signal transduction"/>
    <property type="evidence" value="ECO:0007669"/>
    <property type="project" value="InterPro"/>
</dbReference>
<dbReference type="InterPro" id="IPR035897">
    <property type="entry name" value="Toll_tir_struct_dom_sf"/>
</dbReference>
<comment type="catalytic activity">
    <reaction evidence="7">
        <text>NAD(+) + H2O = ADP-D-ribose + nicotinamide + H(+)</text>
        <dbReference type="Rhea" id="RHEA:16301"/>
        <dbReference type="ChEBI" id="CHEBI:15377"/>
        <dbReference type="ChEBI" id="CHEBI:15378"/>
        <dbReference type="ChEBI" id="CHEBI:17154"/>
        <dbReference type="ChEBI" id="CHEBI:57540"/>
        <dbReference type="ChEBI" id="CHEBI:57967"/>
        <dbReference type="EC" id="3.2.2.6"/>
    </reaction>
    <physiologicalReaction direction="left-to-right" evidence="7">
        <dbReference type="Rhea" id="RHEA:16302"/>
    </physiologicalReaction>
</comment>
<dbReference type="AlphaFoldDB" id="A0A059AZN4"/>
<evidence type="ECO:0000256" key="1">
    <source>
        <dbReference type="ARBA" id="ARBA00011982"/>
    </source>
</evidence>
<dbReference type="InterPro" id="IPR036390">
    <property type="entry name" value="WH_DNA-bd_sf"/>
</dbReference>
<dbReference type="InterPro" id="IPR044974">
    <property type="entry name" value="Disease_R_plants"/>
</dbReference>
<evidence type="ECO:0000256" key="7">
    <source>
        <dbReference type="ARBA" id="ARBA00047304"/>
    </source>
</evidence>
<dbReference type="Pfam" id="PF20160">
    <property type="entry name" value="C-JID"/>
    <property type="match status" value="1"/>
</dbReference>
<evidence type="ECO:0000256" key="5">
    <source>
        <dbReference type="ARBA" id="ARBA00022821"/>
    </source>
</evidence>
<keyword evidence="5" id="KW-0611">Plant defense</keyword>
<dbReference type="InterPro" id="IPR002182">
    <property type="entry name" value="NB-ARC"/>
</dbReference>
<feature type="compositionally biased region" description="Acidic residues" evidence="8">
    <location>
        <begin position="1011"/>
        <end position="1020"/>
    </location>
</feature>
<dbReference type="EMBL" id="KK198760">
    <property type="protein sequence ID" value="KCW59229.1"/>
    <property type="molecule type" value="Genomic_DNA"/>
</dbReference>
<protein>
    <recommendedName>
        <fullName evidence="1">ADP-ribosyl cyclase/cyclic ADP-ribose hydrolase</fullName>
        <ecNumber evidence="1">3.2.2.6</ecNumber>
    </recommendedName>
</protein>
<dbReference type="Pfam" id="PF01582">
    <property type="entry name" value="TIR"/>
    <property type="match status" value="1"/>
</dbReference>
<name>A0A059AZN4_EUCGR</name>
<proteinExistence type="predicted"/>
<dbReference type="InterPro" id="IPR058192">
    <property type="entry name" value="WHD_ROQ1-like"/>
</dbReference>
<dbReference type="PANTHER" id="PTHR11017">
    <property type="entry name" value="LEUCINE-RICH REPEAT-CONTAINING PROTEIN"/>
    <property type="match status" value="1"/>
</dbReference>
<dbReference type="Pfam" id="PF00931">
    <property type="entry name" value="NB-ARC"/>
    <property type="match status" value="1"/>
</dbReference>
<evidence type="ECO:0000256" key="4">
    <source>
        <dbReference type="ARBA" id="ARBA00022801"/>
    </source>
</evidence>
<dbReference type="SMART" id="SM00255">
    <property type="entry name" value="TIR"/>
    <property type="match status" value="1"/>
</dbReference>
<dbReference type="InterPro" id="IPR045344">
    <property type="entry name" value="C-JID"/>
</dbReference>
<gene>
    <name evidence="10" type="ORF">EUGRSUZ_H01894</name>
</gene>
<keyword evidence="4" id="KW-0378">Hydrolase</keyword>
<dbReference type="PROSITE" id="PS50104">
    <property type="entry name" value="TIR"/>
    <property type="match status" value="1"/>
</dbReference>
<feature type="compositionally biased region" description="Basic and acidic residues" evidence="8">
    <location>
        <begin position="991"/>
        <end position="1010"/>
    </location>
</feature>
<dbReference type="eggNOG" id="ENOG502SI7S">
    <property type="taxonomic scope" value="Eukaryota"/>
</dbReference>
<dbReference type="PRINTS" id="PR00364">
    <property type="entry name" value="DISEASERSIST"/>
</dbReference>
<dbReference type="InParanoid" id="A0A059AZN4"/>